<keyword evidence="2" id="KW-0812">Transmembrane</keyword>
<keyword evidence="4" id="KW-1185">Reference proteome</keyword>
<keyword evidence="2" id="KW-1133">Transmembrane helix</keyword>
<proteinExistence type="predicted"/>
<protein>
    <submittedName>
        <fullName evidence="3">Uncharacterized protein</fullName>
    </submittedName>
</protein>
<dbReference type="Proteomes" id="UP000554766">
    <property type="component" value="Unassembled WGS sequence"/>
</dbReference>
<dbReference type="OMA" id="TYVSCIK"/>
<evidence type="ECO:0000313" key="3">
    <source>
        <dbReference type="EMBL" id="NYR14503.1"/>
    </source>
</evidence>
<gene>
    <name evidence="3" type="ORF">HC235_00655</name>
</gene>
<dbReference type="EMBL" id="JAAVJF010000001">
    <property type="protein sequence ID" value="NYR14503.1"/>
    <property type="molecule type" value="Genomic_DNA"/>
</dbReference>
<dbReference type="RefSeq" id="WP_011900476.1">
    <property type="nucleotide sequence ID" value="NZ_JAAVJF010000001.1"/>
</dbReference>
<sequence length="275" mass="29874">MTSIVNYIIIIALALVITAGALLIYVLYSHFSAPSPTPTSVTATTPTSATTPTQTTHSPTTTQTPPRQSSVVSVAVYVSPADVSKCAGLGNYYVYYFNVTLDRVREEDPAYHYAFSAVIPNGTVQMKAASILSIERDYFKSYDINVTRRLGLLNIYLEITSDKPLNITGVKYLDKTYEITTTTYVSCIKKIVVKLGNTTLPSPPAPGRLGLLPAGKIYTIAIPQLEKGRYRVLTPPEVKAPPEITVGEGGARIEIELLNKAVVFNLLNITLVKIG</sequence>
<evidence type="ECO:0000256" key="2">
    <source>
        <dbReference type="SAM" id="Phobius"/>
    </source>
</evidence>
<dbReference type="GeneID" id="5056373"/>
<accession>A0A7L4P6X2</accession>
<evidence type="ECO:0000256" key="1">
    <source>
        <dbReference type="SAM" id="MobiDB-lite"/>
    </source>
</evidence>
<comment type="caution">
    <text evidence="3">The sequence shown here is derived from an EMBL/GenBank/DDBJ whole genome shotgun (WGS) entry which is preliminary data.</text>
</comment>
<reference evidence="3 4" key="1">
    <citation type="journal article" date="2020" name="Nat. Commun.">
        <title>The structures of two archaeal type IV pili illuminate evolutionary relationships.</title>
        <authorList>
            <person name="Wang F."/>
            <person name="Baquero D.P."/>
            <person name="Su Z."/>
            <person name="Beltran L.C."/>
            <person name="Prangishvili D."/>
            <person name="Krupovic M."/>
            <person name="Egelman E.H."/>
        </authorList>
    </citation>
    <scope>NUCLEOTIDE SEQUENCE [LARGE SCALE GENOMIC DNA]</scope>
    <source>
        <strain evidence="3 4">2GA</strain>
    </source>
</reference>
<name>A0A7L4P6X2_9CREN</name>
<keyword evidence="2" id="KW-0472">Membrane</keyword>
<organism evidence="3 4">
    <name type="scientific">Pyrobaculum arsenaticum</name>
    <dbReference type="NCBI Taxonomy" id="121277"/>
    <lineage>
        <taxon>Archaea</taxon>
        <taxon>Thermoproteota</taxon>
        <taxon>Thermoprotei</taxon>
        <taxon>Thermoproteales</taxon>
        <taxon>Thermoproteaceae</taxon>
        <taxon>Pyrobaculum</taxon>
    </lineage>
</organism>
<evidence type="ECO:0000313" key="4">
    <source>
        <dbReference type="Proteomes" id="UP000554766"/>
    </source>
</evidence>
<dbReference type="AlphaFoldDB" id="A0A7L4P6X2"/>
<feature type="region of interest" description="Disordered" evidence="1">
    <location>
        <begin position="35"/>
        <end position="67"/>
    </location>
</feature>
<feature type="transmembrane region" description="Helical" evidence="2">
    <location>
        <begin position="7"/>
        <end position="28"/>
    </location>
</feature>